<dbReference type="GO" id="GO:0043065">
    <property type="term" value="P:positive regulation of apoptotic process"/>
    <property type="evidence" value="ECO:0007669"/>
    <property type="project" value="TreeGrafter"/>
</dbReference>
<accession>A0A673KYC5</accession>
<dbReference type="PANTHER" id="PTHR24356">
    <property type="entry name" value="SERINE/THREONINE-PROTEIN KINASE"/>
    <property type="match status" value="1"/>
</dbReference>
<evidence type="ECO:0000256" key="9">
    <source>
        <dbReference type="ARBA" id="ARBA00048679"/>
    </source>
</evidence>
<evidence type="ECO:0000256" key="2">
    <source>
        <dbReference type="ARBA" id="ARBA00022527"/>
    </source>
</evidence>
<keyword evidence="6" id="KW-0418">Kinase</keyword>
<dbReference type="InterPro" id="IPR011009">
    <property type="entry name" value="Kinase-like_dom_sf"/>
</dbReference>
<keyword evidence="3" id="KW-0597">Phosphoprotein</keyword>
<reference evidence="13" key="1">
    <citation type="submission" date="2025-08" db="UniProtKB">
        <authorList>
            <consortium name="Ensembl"/>
        </authorList>
    </citation>
    <scope>IDENTIFICATION</scope>
</reference>
<keyword evidence="7 10" id="KW-0067">ATP-binding</keyword>
<dbReference type="Proteomes" id="UP000472270">
    <property type="component" value="Unassembled WGS sequence"/>
</dbReference>
<dbReference type="GO" id="GO:0000922">
    <property type="term" value="C:spindle pole"/>
    <property type="evidence" value="ECO:0007669"/>
    <property type="project" value="TreeGrafter"/>
</dbReference>
<dbReference type="GO" id="GO:0046620">
    <property type="term" value="P:regulation of organ growth"/>
    <property type="evidence" value="ECO:0007669"/>
    <property type="project" value="TreeGrafter"/>
</dbReference>
<dbReference type="SUPFAM" id="SSF56112">
    <property type="entry name" value="Protein kinase-like (PK-like)"/>
    <property type="match status" value="1"/>
</dbReference>
<dbReference type="GO" id="GO:0005634">
    <property type="term" value="C:nucleus"/>
    <property type="evidence" value="ECO:0007669"/>
    <property type="project" value="TreeGrafter"/>
</dbReference>
<evidence type="ECO:0000256" key="8">
    <source>
        <dbReference type="ARBA" id="ARBA00047899"/>
    </source>
</evidence>
<comment type="catalytic activity">
    <reaction evidence="9">
        <text>L-seryl-[protein] + ATP = O-phospho-L-seryl-[protein] + ADP + H(+)</text>
        <dbReference type="Rhea" id="RHEA:17989"/>
        <dbReference type="Rhea" id="RHEA-COMP:9863"/>
        <dbReference type="Rhea" id="RHEA-COMP:11604"/>
        <dbReference type="ChEBI" id="CHEBI:15378"/>
        <dbReference type="ChEBI" id="CHEBI:29999"/>
        <dbReference type="ChEBI" id="CHEBI:30616"/>
        <dbReference type="ChEBI" id="CHEBI:83421"/>
        <dbReference type="ChEBI" id="CHEBI:456216"/>
        <dbReference type="EC" id="2.7.11.1"/>
    </reaction>
</comment>
<dbReference type="Gene3D" id="1.10.510.10">
    <property type="entry name" value="Transferase(Phosphotransferase) domain 1"/>
    <property type="match status" value="1"/>
</dbReference>
<evidence type="ECO:0000313" key="14">
    <source>
        <dbReference type="Proteomes" id="UP000472270"/>
    </source>
</evidence>
<dbReference type="InterPro" id="IPR050236">
    <property type="entry name" value="Ser_Thr_kinase_AGC"/>
</dbReference>
<comment type="catalytic activity">
    <reaction evidence="8">
        <text>L-threonyl-[protein] + ATP = O-phospho-L-threonyl-[protein] + ADP + H(+)</text>
        <dbReference type="Rhea" id="RHEA:46608"/>
        <dbReference type="Rhea" id="RHEA-COMP:11060"/>
        <dbReference type="Rhea" id="RHEA-COMP:11605"/>
        <dbReference type="ChEBI" id="CHEBI:15378"/>
        <dbReference type="ChEBI" id="CHEBI:30013"/>
        <dbReference type="ChEBI" id="CHEBI:30616"/>
        <dbReference type="ChEBI" id="CHEBI:61977"/>
        <dbReference type="ChEBI" id="CHEBI:456216"/>
        <dbReference type="EC" id="2.7.11.1"/>
    </reaction>
</comment>
<comment type="similarity">
    <text evidence="11">Belongs to the protein kinase superfamily.</text>
</comment>
<dbReference type="FunFam" id="1.10.510.10:FF:000024">
    <property type="entry name" value="Probable serine/threonine-protein kinase cot-1"/>
    <property type="match status" value="1"/>
</dbReference>
<keyword evidence="2 11" id="KW-0723">Serine/threonine-protein kinase</keyword>
<dbReference type="Gene3D" id="3.30.200.20">
    <property type="entry name" value="Phosphorylase Kinase, domain 1"/>
    <property type="match status" value="1"/>
</dbReference>
<sequence>MSSRLAECPSPGSTRISWIHAGLSEAEQEQMRKMLYQKESNYNRLRRAKMDKSMFVKIKTLGIGAFGEVCLTRKVDTGALYAMKTLRKKDVLNRNQVAHVKAERDILAEADNEWVVRLYYSFQDRDSLYFVMDYIPGGDMMSLLIRMGVFPEPLARFYVAELTLAIESVHKMGFIHRDIKPDNILIDLDGHIKLTDFGLCTGFRWTHNSKYYQKVGTPNYIAPEVLLRKGKTLHKATLEVQGIH</sequence>
<dbReference type="FunFam" id="3.30.200.20:FF:001246">
    <property type="entry name" value="Large tumor suppressor kinase 1"/>
    <property type="match status" value="1"/>
</dbReference>
<evidence type="ECO:0000256" key="10">
    <source>
        <dbReference type="PROSITE-ProRule" id="PRU10141"/>
    </source>
</evidence>
<dbReference type="GO" id="GO:0035329">
    <property type="term" value="P:hippo signaling"/>
    <property type="evidence" value="ECO:0007669"/>
    <property type="project" value="TreeGrafter"/>
</dbReference>
<dbReference type="GO" id="GO:0004674">
    <property type="term" value="F:protein serine/threonine kinase activity"/>
    <property type="evidence" value="ECO:0007669"/>
    <property type="project" value="UniProtKB-KW"/>
</dbReference>
<evidence type="ECO:0000256" key="3">
    <source>
        <dbReference type="ARBA" id="ARBA00022553"/>
    </source>
</evidence>
<evidence type="ECO:0000313" key="13">
    <source>
        <dbReference type="Ensembl" id="ENSSRHP00000068174.1"/>
    </source>
</evidence>
<reference evidence="13" key="2">
    <citation type="submission" date="2025-09" db="UniProtKB">
        <authorList>
            <consortium name="Ensembl"/>
        </authorList>
    </citation>
    <scope>IDENTIFICATION</scope>
</reference>
<dbReference type="InterPro" id="IPR000719">
    <property type="entry name" value="Prot_kinase_dom"/>
</dbReference>
<evidence type="ECO:0000256" key="4">
    <source>
        <dbReference type="ARBA" id="ARBA00022679"/>
    </source>
</evidence>
<proteinExistence type="inferred from homology"/>
<evidence type="ECO:0000259" key="12">
    <source>
        <dbReference type="PROSITE" id="PS50011"/>
    </source>
</evidence>
<evidence type="ECO:0000256" key="7">
    <source>
        <dbReference type="ARBA" id="ARBA00022840"/>
    </source>
</evidence>
<dbReference type="AlphaFoldDB" id="A0A673KYC5"/>
<evidence type="ECO:0000256" key="5">
    <source>
        <dbReference type="ARBA" id="ARBA00022741"/>
    </source>
</evidence>
<dbReference type="PANTHER" id="PTHR24356:SF149">
    <property type="entry name" value="SERINE_THREONINE-PROTEIN KINASE LATS2"/>
    <property type="match status" value="1"/>
</dbReference>
<keyword evidence="4" id="KW-0808">Transferase</keyword>
<dbReference type="Ensembl" id="ENSSRHT00000070033.1">
    <property type="protein sequence ID" value="ENSSRHP00000068174.1"/>
    <property type="gene ID" value="ENSSRHG00000033894.1"/>
</dbReference>
<organism evidence="13 14">
    <name type="scientific">Sinocyclocheilus rhinocerous</name>
    <dbReference type="NCBI Taxonomy" id="307959"/>
    <lineage>
        <taxon>Eukaryota</taxon>
        <taxon>Metazoa</taxon>
        <taxon>Chordata</taxon>
        <taxon>Craniata</taxon>
        <taxon>Vertebrata</taxon>
        <taxon>Euteleostomi</taxon>
        <taxon>Actinopterygii</taxon>
        <taxon>Neopterygii</taxon>
        <taxon>Teleostei</taxon>
        <taxon>Ostariophysi</taxon>
        <taxon>Cypriniformes</taxon>
        <taxon>Cyprinidae</taxon>
        <taxon>Cyprininae</taxon>
        <taxon>Sinocyclocheilus</taxon>
    </lineage>
</organism>
<dbReference type="PROSITE" id="PS00108">
    <property type="entry name" value="PROTEIN_KINASE_ST"/>
    <property type="match status" value="1"/>
</dbReference>
<dbReference type="InterPro" id="IPR008271">
    <property type="entry name" value="Ser/Thr_kinase_AS"/>
</dbReference>
<keyword evidence="14" id="KW-1185">Reference proteome</keyword>
<dbReference type="PROSITE" id="PS00107">
    <property type="entry name" value="PROTEIN_KINASE_ATP"/>
    <property type="match status" value="1"/>
</dbReference>
<evidence type="ECO:0000256" key="11">
    <source>
        <dbReference type="RuleBase" id="RU000304"/>
    </source>
</evidence>
<evidence type="ECO:0000256" key="1">
    <source>
        <dbReference type="ARBA" id="ARBA00012513"/>
    </source>
</evidence>
<dbReference type="PROSITE" id="PS50011">
    <property type="entry name" value="PROTEIN_KINASE_DOM"/>
    <property type="match status" value="1"/>
</dbReference>
<dbReference type="Pfam" id="PF00069">
    <property type="entry name" value="Pkinase"/>
    <property type="match status" value="1"/>
</dbReference>
<feature type="binding site" evidence="10">
    <location>
        <position position="84"/>
    </location>
    <ligand>
        <name>ATP</name>
        <dbReference type="ChEBI" id="CHEBI:30616"/>
    </ligand>
</feature>
<dbReference type="GO" id="GO:0007010">
    <property type="term" value="P:cytoskeleton organization"/>
    <property type="evidence" value="ECO:0007669"/>
    <property type="project" value="UniProtKB-ARBA"/>
</dbReference>
<dbReference type="EC" id="2.7.11.1" evidence="1"/>
<keyword evidence="5 10" id="KW-0547">Nucleotide-binding</keyword>
<dbReference type="InterPro" id="IPR017441">
    <property type="entry name" value="Protein_kinase_ATP_BS"/>
</dbReference>
<dbReference type="GO" id="GO:0000082">
    <property type="term" value="P:G1/S transition of mitotic cell cycle"/>
    <property type="evidence" value="ECO:0007669"/>
    <property type="project" value="TreeGrafter"/>
</dbReference>
<dbReference type="GO" id="GO:0005524">
    <property type="term" value="F:ATP binding"/>
    <property type="evidence" value="ECO:0007669"/>
    <property type="project" value="UniProtKB-UniRule"/>
</dbReference>
<feature type="domain" description="Protein kinase" evidence="12">
    <location>
        <begin position="55"/>
        <end position="244"/>
    </location>
</feature>
<dbReference type="SMART" id="SM00220">
    <property type="entry name" value="S_TKc"/>
    <property type="match status" value="1"/>
</dbReference>
<evidence type="ECO:0000256" key="6">
    <source>
        <dbReference type="ARBA" id="ARBA00022777"/>
    </source>
</evidence>
<name>A0A673KYC5_9TELE</name>
<protein>
    <recommendedName>
        <fullName evidence="1">non-specific serine/threonine protein kinase</fullName>
        <ecNumber evidence="1">2.7.11.1</ecNumber>
    </recommendedName>
</protein>